<sequence length="268" mass="28084">MGLPSCTASSTALALLFTALSLQGCPHEGQGNRKPLSTASNCTWAGNDAHHIDLIRRGNSFVLNSFVCGGDARYTAQQLGHHQDIVNAFNFTLTENASPADCKDLLAQMANKLTDEKLKSGKDSWFGHSKPVDWQDVSQTLCLLAESAVPNHQQAQQQGTAGPNPGSNQQALTSRVPAPAPIPQPPGGMQQTMPDVQQMQAIAPPVEPQPQAQSSPIVPAPTATAQQGAPAVQRTVIAGQPANGVGQQQLPQGVDQSALAVVGGQRTR</sequence>
<accession>A0A7J6NNH1</accession>
<feature type="chain" id="PRO_5029624774" evidence="2">
    <location>
        <begin position="32"/>
        <end position="268"/>
    </location>
</feature>
<name>A0A7J6NNH1_PEROL</name>
<feature type="signal peptide" evidence="2">
    <location>
        <begin position="1"/>
        <end position="31"/>
    </location>
</feature>
<comment type="caution">
    <text evidence="3">The sequence shown here is derived from an EMBL/GenBank/DDBJ whole genome shotgun (WGS) entry which is preliminary data.</text>
</comment>
<feature type="region of interest" description="Disordered" evidence="1">
    <location>
        <begin position="150"/>
        <end position="192"/>
    </location>
</feature>
<dbReference type="Proteomes" id="UP000541610">
    <property type="component" value="Unassembled WGS sequence"/>
</dbReference>
<evidence type="ECO:0000313" key="3">
    <source>
        <dbReference type="EMBL" id="KAF4685462.1"/>
    </source>
</evidence>
<dbReference type="EMBL" id="JABANP010000262">
    <property type="protein sequence ID" value="KAF4685462.1"/>
    <property type="molecule type" value="Genomic_DNA"/>
</dbReference>
<proteinExistence type="predicted"/>
<evidence type="ECO:0000256" key="1">
    <source>
        <dbReference type="SAM" id="MobiDB-lite"/>
    </source>
</evidence>
<dbReference type="AlphaFoldDB" id="A0A7J6NNH1"/>
<protein>
    <submittedName>
        <fullName evidence="3">Uncharacterized protein</fullName>
    </submittedName>
</protein>
<evidence type="ECO:0000313" key="4">
    <source>
        <dbReference type="Proteomes" id="UP000541610"/>
    </source>
</evidence>
<reference evidence="3 4" key="1">
    <citation type="submission" date="2020-04" db="EMBL/GenBank/DDBJ databases">
        <title>Perkinsus olseni comparative genomics.</title>
        <authorList>
            <person name="Bogema D.R."/>
        </authorList>
    </citation>
    <scope>NUCLEOTIDE SEQUENCE [LARGE SCALE GENOMIC DNA]</scope>
    <source>
        <strain evidence="3">00978-12</strain>
    </source>
</reference>
<evidence type="ECO:0000256" key="2">
    <source>
        <dbReference type="SAM" id="SignalP"/>
    </source>
</evidence>
<dbReference type="OrthoDB" id="10428487at2759"/>
<feature type="compositionally biased region" description="Polar residues" evidence="1">
    <location>
        <begin position="150"/>
        <end position="173"/>
    </location>
</feature>
<organism evidence="3 4">
    <name type="scientific">Perkinsus olseni</name>
    <name type="common">Perkinsus atlanticus</name>
    <dbReference type="NCBI Taxonomy" id="32597"/>
    <lineage>
        <taxon>Eukaryota</taxon>
        <taxon>Sar</taxon>
        <taxon>Alveolata</taxon>
        <taxon>Perkinsozoa</taxon>
        <taxon>Perkinsea</taxon>
        <taxon>Perkinsida</taxon>
        <taxon>Perkinsidae</taxon>
        <taxon>Perkinsus</taxon>
    </lineage>
</organism>
<feature type="region of interest" description="Disordered" evidence="1">
    <location>
        <begin position="205"/>
        <end position="237"/>
    </location>
</feature>
<feature type="compositionally biased region" description="Low complexity" evidence="1">
    <location>
        <begin position="220"/>
        <end position="233"/>
    </location>
</feature>
<keyword evidence="2" id="KW-0732">Signal</keyword>
<gene>
    <name evidence="3" type="ORF">FOZ60_006530</name>
</gene>